<dbReference type="PROSITE" id="PS50048">
    <property type="entry name" value="ZN2_CY6_FUNGAL_2"/>
    <property type="match status" value="1"/>
</dbReference>
<evidence type="ECO:0000256" key="7">
    <source>
        <dbReference type="SAM" id="MobiDB-lite"/>
    </source>
</evidence>
<dbReference type="PANTHER" id="PTHR31944:SF131">
    <property type="entry name" value="HEME-RESPONSIVE ZINC FINGER TRANSCRIPTION FACTOR HAP1"/>
    <property type="match status" value="1"/>
</dbReference>
<dbReference type="SMART" id="SM00066">
    <property type="entry name" value="GAL4"/>
    <property type="match status" value="1"/>
</dbReference>
<feature type="region of interest" description="Disordered" evidence="7">
    <location>
        <begin position="82"/>
        <end position="127"/>
    </location>
</feature>
<protein>
    <recommendedName>
        <fullName evidence="8">Zn(2)-C6 fungal-type domain-containing protein</fullName>
    </recommendedName>
</protein>
<feature type="domain" description="Zn(2)-C6 fungal-type" evidence="8">
    <location>
        <begin position="29"/>
        <end position="58"/>
    </location>
</feature>
<keyword evidence="10" id="KW-1185">Reference proteome</keyword>
<evidence type="ECO:0000313" key="9">
    <source>
        <dbReference type="EMBL" id="KAK7966265.1"/>
    </source>
</evidence>
<feature type="compositionally biased region" description="Polar residues" evidence="7">
    <location>
        <begin position="141"/>
        <end position="159"/>
    </location>
</feature>
<evidence type="ECO:0000256" key="5">
    <source>
        <dbReference type="ARBA" id="ARBA00023163"/>
    </source>
</evidence>
<keyword evidence="4" id="KW-0238">DNA-binding</keyword>
<evidence type="ECO:0000256" key="1">
    <source>
        <dbReference type="ARBA" id="ARBA00022723"/>
    </source>
</evidence>
<dbReference type="CDD" id="cd12148">
    <property type="entry name" value="fungal_TF_MHR"/>
    <property type="match status" value="1"/>
</dbReference>
<name>A0ABR1QU96_9PEZI</name>
<feature type="region of interest" description="Disordered" evidence="7">
    <location>
        <begin position="1"/>
        <end position="23"/>
    </location>
</feature>
<evidence type="ECO:0000256" key="2">
    <source>
        <dbReference type="ARBA" id="ARBA00022833"/>
    </source>
</evidence>
<dbReference type="EMBL" id="JAQQWE010000001">
    <property type="protein sequence ID" value="KAK7966265.1"/>
    <property type="molecule type" value="Genomic_DNA"/>
</dbReference>
<evidence type="ECO:0000259" key="8">
    <source>
        <dbReference type="PROSITE" id="PS50048"/>
    </source>
</evidence>
<dbReference type="Proteomes" id="UP001391051">
    <property type="component" value="Unassembled WGS sequence"/>
</dbReference>
<dbReference type="RefSeq" id="XP_066705657.1">
    <property type="nucleotide sequence ID" value="XM_066836764.1"/>
</dbReference>
<evidence type="ECO:0000313" key="10">
    <source>
        <dbReference type="Proteomes" id="UP001391051"/>
    </source>
</evidence>
<dbReference type="InterPro" id="IPR001138">
    <property type="entry name" value="Zn2Cys6_DnaBD"/>
</dbReference>
<proteinExistence type="predicted"/>
<dbReference type="PANTHER" id="PTHR31944">
    <property type="entry name" value="HEME-RESPONSIVE ZINC FINGER TRANSCRIPTION FACTOR HAP1"/>
    <property type="match status" value="1"/>
</dbReference>
<dbReference type="GeneID" id="92069826"/>
<keyword evidence="1" id="KW-0479">Metal-binding</keyword>
<feature type="compositionally biased region" description="Polar residues" evidence="7">
    <location>
        <begin position="102"/>
        <end position="117"/>
    </location>
</feature>
<evidence type="ECO:0000256" key="6">
    <source>
        <dbReference type="ARBA" id="ARBA00023242"/>
    </source>
</evidence>
<keyword evidence="2" id="KW-0862">Zinc</keyword>
<dbReference type="CDD" id="cd00067">
    <property type="entry name" value="GAL4"/>
    <property type="match status" value="1"/>
</dbReference>
<dbReference type="SUPFAM" id="SSF57701">
    <property type="entry name" value="Zn2/Cys6 DNA-binding domain"/>
    <property type="match status" value="1"/>
</dbReference>
<dbReference type="InterPro" id="IPR036864">
    <property type="entry name" value="Zn2-C6_fun-type_DNA-bd_sf"/>
</dbReference>
<dbReference type="Gene3D" id="4.10.240.10">
    <property type="entry name" value="Zn(2)-C6 fungal-type DNA-binding domain"/>
    <property type="match status" value="1"/>
</dbReference>
<keyword evidence="3" id="KW-0805">Transcription regulation</keyword>
<dbReference type="Pfam" id="PF00172">
    <property type="entry name" value="Zn_clus"/>
    <property type="match status" value="1"/>
</dbReference>
<dbReference type="InterPro" id="IPR051430">
    <property type="entry name" value="Fungal_TF_Env_Response"/>
</dbReference>
<gene>
    <name evidence="9" type="ORF">PG986_000542</name>
</gene>
<sequence length="681" mass="75402">MEIIPAQPEPHARPQGRQSLRHRGRPILSCRECRRRKIRCDHKSPCAHCVHHQRRCTYQPHVAQSAAASLADRDQASLVLQEEGDNNSAAESEQARGIPTPASLNPGSNVAQPTYSASDPEAGSNGNDVLRRLRNLEEHVGSSSGTANNTRTSPPTDGVTQEWQVIANKSRDQGKSRKTGTAQEFGAIIACFSEMTGRESGNHSFRQPEVAQTLSQAAGFLKQCKSIAKELKTRRPTRGFTSIGSGLPLPPQETTDTMVNLYFAAFESTHRILHIPSFWQDYRAFWDSPESVPPDLRLKVLLVMSIGSSLYDRGSTEATLRNSELAHQYIFDAESWLAGPLEKDRIGITGLQIQCLTILARQIFSIGGDTRYHVWRPKFVGGLWATILDFAVQAALDSAMPPRISLDDFDAEPPASINDDELDESTTVVQPHPRDIFTSTSVQITLQESLPIRLRIIQQLHGLHSDLSYQQALDLSAQLIDAVRTAHSAVKGCPGATTFHKTLLDYLIRRFMIPLHYPFSNQARTNPMYYYSLKLSTDTAIALTQQQQPVDVQGSPSAADDDSRFFFARLTALGGGLFRAGVRNAITALTLDLLTRVQEQRLDGTLARHAPHRAPAKQAVRHLIALSEERLRLGETNVKGYMFLCMILAQVEALEEEGEGEAVEARVARAARDSLEHLLYV</sequence>
<evidence type="ECO:0000256" key="4">
    <source>
        <dbReference type="ARBA" id="ARBA00023125"/>
    </source>
</evidence>
<keyword evidence="6" id="KW-0539">Nucleus</keyword>
<keyword evidence="5" id="KW-0804">Transcription</keyword>
<dbReference type="PROSITE" id="PS00463">
    <property type="entry name" value="ZN2_CY6_FUNGAL_1"/>
    <property type="match status" value="1"/>
</dbReference>
<comment type="caution">
    <text evidence="9">The sequence shown here is derived from an EMBL/GenBank/DDBJ whole genome shotgun (WGS) entry which is preliminary data.</text>
</comment>
<accession>A0ABR1QU96</accession>
<feature type="region of interest" description="Disordered" evidence="7">
    <location>
        <begin position="139"/>
        <end position="159"/>
    </location>
</feature>
<organism evidence="9 10">
    <name type="scientific">Apiospora aurea</name>
    <dbReference type="NCBI Taxonomy" id="335848"/>
    <lineage>
        <taxon>Eukaryota</taxon>
        <taxon>Fungi</taxon>
        <taxon>Dikarya</taxon>
        <taxon>Ascomycota</taxon>
        <taxon>Pezizomycotina</taxon>
        <taxon>Sordariomycetes</taxon>
        <taxon>Xylariomycetidae</taxon>
        <taxon>Amphisphaeriales</taxon>
        <taxon>Apiosporaceae</taxon>
        <taxon>Apiospora</taxon>
    </lineage>
</organism>
<evidence type="ECO:0000256" key="3">
    <source>
        <dbReference type="ARBA" id="ARBA00023015"/>
    </source>
</evidence>
<reference evidence="9 10" key="1">
    <citation type="submission" date="2023-01" db="EMBL/GenBank/DDBJ databases">
        <title>Analysis of 21 Apiospora genomes using comparative genomics revels a genus with tremendous synthesis potential of carbohydrate active enzymes and secondary metabolites.</title>
        <authorList>
            <person name="Sorensen T."/>
        </authorList>
    </citation>
    <scope>NUCLEOTIDE SEQUENCE [LARGE SCALE GENOMIC DNA]</scope>
    <source>
        <strain evidence="9 10">CBS 24483</strain>
    </source>
</reference>